<feature type="signal peptide" evidence="1">
    <location>
        <begin position="1"/>
        <end position="21"/>
    </location>
</feature>
<sequence length="207" mass="22570">MKKSILVLLAFMLVFSTVAQAQRRGRSSNDVSLGLKAGASMTNLVGDYVKNQNFDNLFGFHAGVFANITLTQLFAFQPELLYSQKGYKSSAASNYNLRLHYIDVPLAFHVNTGGLFFEAGPQVGFLVAAKGNSSNVSVDVKEGYNTVDFGYLFGLGYQLKHGLGVGLRYNGAFTNIDKATTIGSVTYQDKARNSAFQLYLTYSVNGH</sequence>
<organism evidence="3 4">
    <name type="scientific">Hymenobacter bucti</name>
    <dbReference type="NCBI Taxonomy" id="1844114"/>
    <lineage>
        <taxon>Bacteria</taxon>
        <taxon>Pseudomonadati</taxon>
        <taxon>Bacteroidota</taxon>
        <taxon>Cytophagia</taxon>
        <taxon>Cytophagales</taxon>
        <taxon>Hymenobacteraceae</taxon>
        <taxon>Hymenobacter</taxon>
    </lineage>
</organism>
<feature type="domain" description="Outer membrane protein beta-barrel" evidence="2">
    <location>
        <begin position="20"/>
        <end position="177"/>
    </location>
</feature>
<evidence type="ECO:0000313" key="3">
    <source>
        <dbReference type="EMBL" id="MFD1871938.1"/>
    </source>
</evidence>
<dbReference type="RefSeq" id="WP_382312269.1">
    <property type="nucleotide sequence ID" value="NZ_JBHUFD010000001.1"/>
</dbReference>
<dbReference type="EMBL" id="JBHUFD010000001">
    <property type="protein sequence ID" value="MFD1871938.1"/>
    <property type="molecule type" value="Genomic_DNA"/>
</dbReference>
<protein>
    <submittedName>
        <fullName evidence="3">Porin family protein</fullName>
    </submittedName>
</protein>
<gene>
    <name evidence="3" type="ORF">ACFSDX_05845</name>
</gene>
<reference evidence="4" key="1">
    <citation type="journal article" date="2019" name="Int. J. Syst. Evol. Microbiol.">
        <title>The Global Catalogue of Microorganisms (GCM) 10K type strain sequencing project: providing services to taxonomists for standard genome sequencing and annotation.</title>
        <authorList>
            <consortium name="The Broad Institute Genomics Platform"/>
            <consortium name="The Broad Institute Genome Sequencing Center for Infectious Disease"/>
            <person name="Wu L."/>
            <person name="Ma J."/>
        </authorList>
    </citation>
    <scope>NUCLEOTIDE SEQUENCE [LARGE SCALE GENOMIC DNA]</scope>
    <source>
        <strain evidence="4">CGMCC 1.15795</strain>
    </source>
</reference>
<name>A0ABW4QQS0_9BACT</name>
<dbReference type="Proteomes" id="UP001597197">
    <property type="component" value="Unassembled WGS sequence"/>
</dbReference>
<comment type="caution">
    <text evidence="3">The sequence shown here is derived from an EMBL/GenBank/DDBJ whole genome shotgun (WGS) entry which is preliminary data.</text>
</comment>
<accession>A0ABW4QQS0</accession>
<evidence type="ECO:0000256" key="1">
    <source>
        <dbReference type="SAM" id="SignalP"/>
    </source>
</evidence>
<dbReference type="InterPro" id="IPR025665">
    <property type="entry name" value="Beta-barrel_OMP_2"/>
</dbReference>
<feature type="chain" id="PRO_5045968972" evidence="1">
    <location>
        <begin position="22"/>
        <end position="207"/>
    </location>
</feature>
<evidence type="ECO:0000313" key="4">
    <source>
        <dbReference type="Proteomes" id="UP001597197"/>
    </source>
</evidence>
<keyword evidence="4" id="KW-1185">Reference proteome</keyword>
<evidence type="ECO:0000259" key="2">
    <source>
        <dbReference type="Pfam" id="PF13568"/>
    </source>
</evidence>
<dbReference type="Pfam" id="PF13568">
    <property type="entry name" value="OMP_b-brl_2"/>
    <property type="match status" value="1"/>
</dbReference>
<keyword evidence="1" id="KW-0732">Signal</keyword>
<proteinExistence type="predicted"/>